<dbReference type="GO" id="GO:0003677">
    <property type="term" value="F:DNA binding"/>
    <property type="evidence" value="ECO:0007669"/>
    <property type="project" value="InterPro"/>
</dbReference>
<evidence type="ECO:0000313" key="4">
    <source>
        <dbReference type="EMBL" id="GGK52595.1"/>
    </source>
</evidence>
<evidence type="ECO:0000259" key="3">
    <source>
        <dbReference type="Pfam" id="PF13538"/>
    </source>
</evidence>
<dbReference type="GO" id="GO:0000725">
    <property type="term" value="P:recombinational repair"/>
    <property type="evidence" value="ECO:0007669"/>
    <property type="project" value="TreeGrafter"/>
</dbReference>
<dbReference type="AlphaFoldDB" id="A0A917V9C7"/>
<dbReference type="PANTHER" id="PTHR11070:SF2">
    <property type="entry name" value="ATP-DEPENDENT DNA HELICASE SRS2"/>
    <property type="match status" value="1"/>
</dbReference>
<dbReference type="GO" id="GO:0043138">
    <property type="term" value="F:3'-5' DNA helicase activity"/>
    <property type="evidence" value="ECO:0007669"/>
    <property type="project" value="TreeGrafter"/>
</dbReference>
<dbReference type="EMBL" id="BMMF01000016">
    <property type="protein sequence ID" value="GGK52595.1"/>
    <property type="molecule type" value="Genomic_DNA"/>
</dbReference>
<protein>
    <recommendedName>
        <fullName evidence="1">DNA 3'-5' helicase II</fullName>
    </recommendedName>
</protein>
<accession>A0A917V9C7</accession>
<gene>
    <name evidence="4" type="ORF">GCM10011322_44350</name>
</gene>
<name>A0A917V9C7_9HYPH</name>
<keyword evidence="5" id="KW-1185">Reference proteome</keyword>
<evidence type="ECO:0000313" key="5">
    <source>
        <dbReference type="Proteomes" id="UP000600449"/>
    </source>
</evidence>
<comment type="caution">
    <text evidence="4">The sequence shown here is derived from an EMBL/GenBank/DDBJ whole genome shotgun (WGS) entry which is preliminary data.</text>
</comment>
<reference evidence="4 5" key="1">
    <citation type="journal article" date="2014" name="Int. J. Syst. Evol. Microbiol.">
        <title>Complete genome sequence of Corynebacterium casei LMG S-19264T (=DSM 44701T), isolated from a smear-ripened cheese.</title>
        <authorList>
            <consortium name="US DOE Joint Genome Institute (JGI-PGF)"/>
            <person name="Walter F."/>
            <person name="Albersmeier A."/>
            <person name="Kalinowski J."/>
            <person name="Ruckert C."/>
        </authorList>
    </citation>
    <scope>NUCLEOTIDE SEQUENCE [LARGE SCALE GENOMIC DNA]</scope>
    <source>
        <strain evidence="4 5">CGMCC 1.9161</strain>
    </source>
</reference>
<dbReference type="RefSeq" id="WP_188915462.1">
    <property type="nucleotide sequence ID" value="NZ_BMMF01000016.1"/>
</dbReference>
<sequence>MARMIPNVVDPSVVASERRVFDAIRDAGAGRDWIVLHSLGLSSEWGGEFGEIDFVVIMPGRGIVCVEVKGGGVSVHDGVWTTRDRHGRTERLKRSPYRQAQDGMWKLLSAITKRFGVGSQEARCPIGWLAVFPDVQCPPITTEAARDEIVDRDDFDGDIGPRIHSAPSLARLLGRPDLVPPHQGVCDRIVGFLRPGFERVAAPSSQDWDAEQRIKALTEEQYEALDSLADNAACLLTGPAGTGKTLLGLESARRAAARGEDALVLCFNSHLGRFLSEAVQGFGPGRVVAGNVHAVLRERILASSLASEFARTERELAREQFYGGTFYDLGALAVEEGSERFDHIVIDEVQDIPAARVGDLVKSWERTRGGARLVMLGDFTRQALFTGASDTSTSLLAQAVGPFATFGLRLNCRNTRRIALQTATLSGLGDQRLSEKQPEGDQVSLQFYDSDKAALDHLDRIVRAVRETGQKARDVILLGPRRRENSLLADVSKVGGWPLRDLGGAGPGDLAYSTIHAFKGLERPVVILIDVEGGSPEECDALLYVGMTRARLRLFIVAPAAVRPAMEQRMAAAALAAIGVKHP</sequence>
<dbReference type="GO" id="GO:0005524">
    <property type="term" value="F:ATP binding"/>
    <property type="evidence" value="ECO:0007669"/>
    <property type="project" value="InterPro"/>
</dbReference>
<feature type="domain" description="UvrD-like helicase C-terminal" evidence="3">
    <location>
        <begin position="512"/>
        <end position="557"/>
    </location>
</feature>
<organism evidence="4 5">
    <name type="scientific">Salinarimonas ramus</name>
    <dbReference type="NCBI Taxonomy" id="690164"/>
    <lineage>
        <taxon>Bacteria</taxon>
        <taxon>Pseudomonadati</taxon>
        <taxon>Pseudomonadota</taxon>
        <taxon>Alphaproteobacteria</taxon>
        <taxon>Hyphomicrobiales</taxon>
        <taxon>Salinarimonadaceae</taxon>
        <taxon>Salinarimonas</taxon>
    </lineage>
</organism>
<dbReference type="Proteomes" id="UP000600449">
    <property type="component" value="Unassembled WGS sequence"/>
</dbReference>
<dbReference type="SUPFAM" id="SSF52540">
    <property type="entry name" value="P-loop containing nucleoside triphosphate hydrolases"/>
    <property type="match status" value="1"/>
</dbReference>
<dbReference type="InterPro" id="IPR011528">
    <property type="entry name" value="NERD"/>
</dbReference>
<dbReference type="Gene3D" id="3.40.50.300">
    <property type="entry name" value="P-loop containing nucleotide triphosphate hydrolases"/>
    <property type="match status" value="2"/>
</dbReference>
<dbReference type="Pfam" id="PF13538">
    <property type="entry name" value="UvrD_C_2"/>
    <property type="match status" value="1"/>
</dbReference>
<dbReference type="Pfam" id="PF13245">
    <property type="entry name" value="AAA_19"/>
    <property type="match status" value="1"/>
</dbReference>
<feature type="domain" description="NERD" evidence="2">
    <location>
        <begin position="16"/>
        <end position="111"/>
    </location>
</feature>
<evidence type="ECO:0000259" key="2">
    <source>
        <dbReference type="Pfam" id="PF08378"/>
    </source>
</evidence>
<dbReference type="InterPro" id="IPR000212">
    <property type="entry name" value="DNA_helicase_UvrD/REP"/>
</dbReference>
<evidence type="ECO:0000256" key="1">
    <source>
        <dbReference type="ARBA" id="ARBA00034923"/>
    </source>
</evidence>
<dbReference type="Pfam" id="PF08378">
    <property type="entry name" value="NERD"/>
    <property type="match status" value="1"/>
</dbReference>
<dbReference type="PANTHER" id="PTHR11070">
    <property type="entry name" value="UVRD / RECB / PCRA DNA HELICASE FAMILY MEMBER"/>
    <property type="match status" value="1"/>
</dbReference>
<dbReference type="InterPro" id="IPR027785">
    <property type="entry name" value="UvrD-like_helicase_C"/>
</dbReference>
<dbReference type="InterPro" id="IPR027417">
    <property type="entry name" value="P-loop_NTPase"/>
</dbReference>
<proteinExistence type="predicted"/>